<feature type="domain" description="EGF-like" evidence="4">
    <location>
        <begin position="152"/>
        <end position="187"/>
    </location>
</feature>
<keyword evidence="6" id="KW-1185">Reference proteome</keyword>
<evidence type="ECO:0000313" key="5">
    <source>
        <dbReference type="EMBL" id="CAH1240144.1"/>
    </source>
</evidence>
<dbReference type="SUPFAM" id="SSF57196">
    <property type="entry name" value="EGF/Laminin"/>
    <property type="match status" value="1"/>
</dbReference>
<keyword evidence="1" id="KW-0245">EGF-like domain</keyword>
<name>A0A8J9YPK2_BRALA</name>
<dbReference type="Gene3D" id="2.10.25.10">
    <property type="entry name" value="Laminin"/>
    <property type="match status" value="1"/>
</dbReference>
<evidence type="ECO:0000259" key="4">
    <source>
        <dbReference type="PROSITE" id="PS50026"/>
    </source>
</evidence>
<dbReference type="AlphaFoldDB" id="A0A8J9YPK2"/>
<feature type="compositionally biased region" description="Acidic residues" evidence="2">
    <location>
        <begin position="113"/>
        <end position="123"/>
    </location>
</feature>
<dbReference type="PROSITE" id="PS50026">
    <property type="entry name" value="EGF_3"/>
    <property type="match status" value="1"/>
</dbReference>
<feature type="region of interest" description="Disordered" evidence="2">
    <location>
        <begin position="102"/>
        <end position="123"/>
    </location>
</feature>
<dbReference type="OrthoDB" id="10347678at2759"/>
<evidence type="ECO:0000256" key="2">
    <source>
        <dbReference type="SAM" id="MobiDB-lite"/>
    </source>
</evidence>
<comment type="caution">
    <text evidence="1">Lacks conserved residue(s) required for the propagation of feature annotation.</text>
</comment>
<dbReference type="Proteomes" id="UP000838412">
    <property type="component" value="Chromosome 11"/>
</dbReference>
<dbReference type="CDD" id="cd00054">
    <property type="entry name" value="EGF_CA"/>
    <property type="match status" value="1"/>
</dbReference>
<feature type="disulfide bond" evidence="1">
    <location>
        <begin position="177"/>
        <end position="186"/>
    </location>
</feature>
<feature type="chain" id="PRO_5035443253" evidence="3">
    <location>
        <begin position="28"/>
        <end position="219"/>
    </location>
</feature>
<dbReference type="EMBL" id="OV696696">
    <property type="protein sequence ID" value="CAH1240144.1"/>
    <property type="molecule type" value="Genomic_DNA"/>
</dbReference>
<evidence type="ECO:0000256" key="1">
    <source>
        <dbReference type="PROSITE-ProRule" id="PRU00076"/>
    </source>
</evidence>
<protein>
    <submittedName>
        <fullName evidence="5">Hypp5939 protein</fullName>
    </submittedName>
</protein>
<proteinExistence type="predicted"/>
<feature type="signal peptide" evidence="3">
    <location>
        <begin position="1"/>
        <end position="27"/>
    </location>
</feature>
<evidence type="ECO:0000313" key="6">
    <source>
        <dbReference type="Proteomes" id="UP000838412"/>
    </source>
</evidence>
<gene>
    <name evidence="5" type="primary">Hypp5939</name>
    <name evidence="5" type="ORF">BLAG_LOCUS4205</name>
</gene>
<evidence type="ECO:0000256" key="3">
    <source>
        <dbReference type="SAM" id="SignalP"/>
    </source>
</evidence>
<keyword evidence="3" id="KW-0732">Signal</keyword>
<organism evidence="5 6">
    <name type="scientific">Branchiostoma lanceolatum</name>
    <name type="common">Common lancelet</name>
    <name type="synonym">Amphioxus lanceolatum</name>
    <dbReference type="NCBI Taxonomy" id="7740"/>
    <lineage>
        <taxon>Eukaryota</taxon>
        <taxon>Metazoa</taxon>
        <taxon>Chordata</taxon>
        <taxon>Cephalochordata</taxon>
        <taxon>Leptocardii</taxon>
        <taxon>Amphioxiformes</taxon>
        <taxon>Branchiostomatidae</taxon>
        <taxon>Branchiostoma</taxon>
    </lineage>
</organism>
<dbReference type="InterPro" id="IPR000742">
    <property type="entry name" value="EGF"/>
</dbReference>
<sequence length="219" mass="23191">MQVLVYARSVFVVISWTSLGQLFGATAAPTRSPWDAYGVQPFEGSTPPSDAVMQGEGDIASSWQSAITDAATNELASTTIATIHGNLEADISDTVAMEGTAQTEPTELPYDGNTEDGTSEDDILPTDAWTKAKVERKEETTGAFGSSIKAISDAEGSGFSLNNGTCIAENGGLACICTAFYRGRFCEKSKLKLTVNEELGTSATVHWSMVGVNDKAFHE</sequence>
<reference evidence="5" key="1">
    <citation type="submission" date="2022-01" db="EMBL/GenBank/DDBJ databases">
        <authorList>
            <person name="Braso-Vives M."/>
        </authorList>
    </citation>
    <scope>NUCLEOTIDE SEQUENCE</scope>
</reference>
<accession>A0A8J9YPK2</accession>
<dbReference type="PROSITE" id="PS00022">
    <property type="entry name" value="EGF_1"/>
    <property type="match status" value="1"/>
</dbReference>
<keyword evidence="1" id="KW-1015">Disulfide bond</keyword>